<evidence type="ECO:0000256" key="1">
    <source>
        <dbReference type="SAM" id="Phobius"/>
    </source>
</evidence>
<dbReference type="EMBL" id="OFSM01000013">
    <property type="protein sequence ID" value="SOY29996.1"/>
    <property type="molecule type" value="Genomic_DNA"/>
</dbReference>
<keyword evidence="1" id="KW-0472">Membrane</keyword>
<name>A0A2K4ZHW3_9FIRM</name>
<accession>A0A2K4ZHW3</accession>
<reference evidence="2 3" key="1">
    <citation type="submission" date="2018-01" db="EMBL/GenBank/DDBJ databases">
        <authorList>
            <person name="Gaut B.S."/>
            <person name="Morton B.R."/>
            <person name="Clegg M.T."/>
            <person name="Duvall M.R."/>
        </authorList>
    </citation>
    <scope>NUCLEOTIDE SEQUENCE [LARGE SCALE GENOMIC DNA]</scope>
    <source>
        <strain evidence="2">GP69</strain>
    </source>
</reference>
<dbReference type="AlphaFoldDB" id="A0A2K4ZHW3"/>
<feature type="transmembrane region" description="Helical" evidence="1">
    <location>
        <begin position="5"/>
        <end position="23"/>
    </location>
</feature>
<evidence type="ECO:0000313" key="3">
    <source>
        <dbReference type="Proteomes" id="UP000236311"/>
    </source>
</evidence>
<keyword evidence="1" id="KW-1133">Transmembrane helix</keyword>
<gene>
    <name evidence="2" type="ORF">AMURIS_02717</name>
</gene>
<sequence>MKKQLLYLIPVFVLMTAFILLPSRTSSLYLRIYFEEIAGDHCTLYYSTDAMDVFCLGQHQTSEIDYDRKMVEFNLDPSLDGHITGLRLDFPNTEQLLCIDSVTVSSGGVIKHQYSPCDFFADENIASLHNISGISSVPSRARVYIATSPEESYLIFSDALCRQITDSYSHYRLTKAAFCVFLLACFLLARKKIFRAE</sequence>
<evidence type="ECO:0000313" key="2">
    <source>
        <dbReference type="EMBL" id="SOY29996.1"/>
    </source>
</evidence>
<dbReference type="RefSeq" id="WP_103240077.1">
    <property type="nucleotide sequence ID" value="NZ_CANRXC010000017.1"/>
</dbReference>
<keyword evidence="1" id="KW-0812">Transmembrane</keyword>
<keyword evidence="3" id="KW-1185">Reference proteome</keyword>
<organism evidence="2 3">
    <name type="scientific">Acetatifactor muris</name>
    <dbReference type="NCBI Taxonomy" id="879566"/>
    <lineage>
        <taxon>Bacteria</taxon>
        <taxon>Bacillati</taxon>
        <taxon>Bacillota</taxon>
        <taxon>Clostridia</taxon>
        <taxon>Lachnospirales</taxon>
        <taxon>Lachnospiraceae</taxon>
        <taxon>Acetatifactor</taxon>
    </lineage>
</organism>
<proteinExistence type="predicted"/>
<dbReference type="OrthoDB" id="140416at2"/>
<protein>
    <submittedName>
        <fullName evidence="2">Uncharacterized protein</fullName>
    </submittedName>
</protein>
<dbReference type="Proteomes" id="UP000236311">
    <property type="component" value="Unassembled WGS sequence"/>
</dbReference>